<proteinExistence type="predicted"/>
<reference evidence="2 3" key="1">
    <citation type="journal article" date="2015" name="Antonie Van Leeuwenhoek">
        <title>A phylogenomic and molecular marker based taxonomic framework for the order Xanthomonadales: proposal to transfer the families Algiphilaceae and Solimonadaceae to the order Nevskiales ord. nov. and to create a new family within the order Xanthomonadales, the family Rhodanobacteraceae fam. nov., containing the genus Rhodanobacter and its closest relatives.</title>
        <authorList>
            <person name="Naushad S."/>
            <person name="Adeolu M."/>
            <person name="Wong S."/>
            <person name="Sohail M."/>
            <person name="Schellhorn H.E."/>
            <person name="Gupta R.S."/>
        </authorList>
    </citation>
    <scope>NUCLEOTIDE SEQUENCE [LARGE SCALE GENOMIC DNA]</scope>
    <source>
        <strain evidence="2 3">DSM 16301</strain>
    </source>
</reference>
<accession>A0A0G9H4S1</accession>
<evidence type="ECO:0000313" key="2">
    <source>
        <dbReference type="EMBL" id="KLD62687.1"/>
    </source>
</evidence>
<sequence length="79" mass="8862">MSAPDSVKPDPVKHELAALGEQVDRLIDAVRRLTEENRSLRHSQEQLASERAGLMARNEQARSRVEAMIQRLKALESNG</sequence>
<evidence type="ECO:0008006" key="4">
    <source>
        <dbReference type="Google" id="ProtNLM"/>
    </source>
</evidence>
<organism evidence="2 3">
    <name type="scientific">Dyella japonica DSM 16301</name>
    <dbReference type="NCBI Taxonomy" id="1440762"/>
    <lineage>
        <taxon>Bacteria</taxon>
        <taxon>Pseudomonadati</taxon>
        <taxon>Pseudomonadota</taxon>
        <taxon>Gammaproteobacteria</taxon>
        <taxon>Lysobacterales</taxon>
        <taxon>Rhodanobacteraceae</taxon>
        <taxon>Dyella</taxon>
    </lineage>
</organism>
<dbReference type="PATRIC" id="fig|1440762.4.peg.2640"/>
<feature type="coiled-coil region" evidence="1">
    <location>
        <begin position="16"/>
        <end position="78"/>
    </location>
</feature>
<keyword evidence="1" id="KW-0175">Coiled coil</keyword>
<dbReference type="AlphaFoldDB" id="A0A0G9H4S1"/>
<gene>
    <name evidence="2" type="ORF">Y882_14580</name>
</gene>
<dbReference type="EMBL" id="JPLA01000042">
    <property type="protein sequence ID" value="KLD62687.1"/>
    <property type="molecule type" value="Genomic_DNA"/>
</dbReference>
<dbReference type="STRING" id="1440762.Y882_14580"/>
<dbReference type="RefSeq" id="WP_046972614.1">
    <property type="nucleotide sequence ID" value="NZ_JPLA01000042.1"/>
</dbReference>
<dbReference type="InterPro" id="IPR012662">
    <property type="entry name" value="CHP02449"/>
</dbReference>
<dbReference type="Gene3D" id="1.20.5.340">
    <property type="match status" value="1"/>
</dbReference>
<dbReference type="OrthoDB" id="6120894at2"/>
<name>A0A0G9H4S1_9GAMM</name>
<evidence type="ECO:0000256" key="1">
    <source>
        <dbReference type="SAM" id="Coils"/>
    </source>
</evidence>
<dbReference type="NCBIfam" id="TIGR02449">
    <property type="entry name" value="TIGR02449 family protein"/>
    <property type="match status" value="1"/>
</dbReference>
<evidence type="ECO:0000313" key="3">
    <source>
        <dbReference type="Proteomes" id="UP000035481"/>
    </source>
</evidence>
<dbReference type="Proteomes" id="UP000035481">
    <property type="component" value="Unassembled WGS sequence"/>
</dbReference>
<protein>
    <recommendedName>
        <fullName evidence="4">TIGR02449 family protein</fullName>
    </recommendedName>
</protein>
<comment type="caution">
    <text evidence="2">The sequence shown here is derived from an EMBL/GenBank/DDBJ whole genome shotgun (WGS) entry which is preliminary data.</text>
</comment>